<proteinExistence type="predicted"/>
<comment type="caution">
    <text evidence="2">The sequence shown here is derived from an EMBL/GenBank/DDBJ whole genome shotgun (WGS) entry which is preliminary data.</text>
</comment>
<accession>A0A4C1TYP6</accession>
<keyword evidence="3" id="KW-1185">Reference proteome</keyword>
<gene>
    <name evidence="2" type="ORF">EVAR_8542_1</name>
</gene>
<dbReference type="AlphaFoldDB" id="A0A4C1TYP6"/>
<organism evidence="2 3">
    <name type="scientific">Eumeta variegata</name>
    <name type="common">Bagworm moth</name>
    <name type="synonym">Eumeta japonica</name>
    <dbReference type="NCBI Taxonomy" id="151549"/>
    <lineage>
        <taxon>Eukaryota</taxon>
        <taxon>Metazoa</taxon>
        <taxon>Ecdysozoa</taxon>
        <taxon>Arthropoda</taxon>
        <taxon>Hexapoda</taxon>
        <taxon>Insecta</taxon>
        <taxon>Pterygota</taxon>
        <taxon>Neoptera</taxon>
        <taxon>Endopterygota</taxon>
        <taxon>Lepidoptera</taxon>
        <taxon>Glossata</taxon>
        <taxon>Ditrysia</taxon>
        <taxon>Tineoidea</taxon>
        <taxon>Psychidae</taxon>
        <taxon>Oiketicinae</taxon>
        <taxon>Eumeta</taxon>
    </lineage>
</organism>
<evidence type="ECO:0008006" key="4">
    <source>
        <dbReference type="Google" id="ProtNLM"/>
    </source>
</evidence>
<dbReference type="Proteomes" id="UP000299102">
    <property type="component" value="Unassembled WGS sequence"/>
</dbReference>
<protein>
    <recommendedName>
        <fullName evidence="4">Mariner Mos1 transposase</fullName>
    </recommendedName>
</protein>
<reference evidence="2 3" key="1">
    <citation type="journal article" date="2019" name="Commun. Biol.">
        <title>The bagworm genome reveals a unique fibroin gene that provides high tensile strength.</title>
        <authorList>
            <person name="Kono N."/>
            <person name="Nakamura H."/>
            <person name="Ohtoshi R."/>
            <person name="Tomita M."/>
            <person name="Numata K."/>
            <person name="Arakawa K."/>
        </authorList>
    </citation>
    <scope>NUCLEOTIDE SEQUENCE [LARGE SCALE GENOMIC DNA]</scope>
</reference>
<evidence type="ECO:0000313" key="3">
    <source>
        <dbReference type="Proteomes" id="UP000299102"/>
    </source>
</evidence>
<dbReference type="InterPro" id="IPR001888">
    <property type="entry name" value="Transposase_1"/>
</dbReference>
<evidence type="ECO:0000256" key="1">
    <source>
        <dbReference type="SAM" id="MobiDB-lite"/>
    </source>
</evidence>
<feature type="region of interest" description="Disordered" evidence="1">
    <location>
        <begin position="259"/>
        <end position="282"/>
    </location>
</feature>
<dbReference type="EMBL" id="BGZK01000100">
    <property type="protein sequence ID" value="GBP18716.1"/>
    <property type="molecule type" value="Genomic_DNA"/>
</dbReference>
<evidence type="ECO:0000313" key="2">
    <source>
        <dbReference type="EMBL" id="GBP18716.1"/>
    </source>
</evidence>
<sequence>MIRTVCANSKLIDSENYDLASKTIRAIGGRGRRRRRDRNSASRLGNPICLSGMDTRDRTGIIGRPWNDAGRRCAVRRQILGTHQMRLLLGSLIFMENFVVETKSQCMTWKRLSSPTPKKFKASRSSEKTMNSLFWDSKEIVMIEYLDGERIYRFAVHDQFTYHVRMDDAAANSRTRRQVELCINKGGEKCAKVESDVFQIANERSQNTLDRARLVSRVSRPGAEGGMLWDQHILRNSKAVTFTRVPGVSELPTDALPATSVYKRSRNRQSVKKRQKPLHQQPPITNRYEYKSIYSALPTLRKRRPAAHCATAAVGGPSPRRPPFSPAAAFRLRPLHPAPIDVYWGGFLQPLPPWYLVLILVLTDELTNEFLTYVEPPRLRERADVGPVHRRLISDNGHSEIPFALGEGEGLQIRMP</sequence>
<dbReference type="Pfam" id="PF01359">
    <property type="entry name" value="Transposase_1"/>
    <property type="match status" value="1"/>
</dbReference>
<name>A0A4C1TYP6_EUMVA</name>
<feature type="compositionally biased region" description="Basic residues" evidence="1">
    <location>
        <begin position="263"/>
        <end position="277"/>
    </location>
</feature>